<keyword evidence="5" id="KW-0645">Protease</keyword>
<dbReference type="AlphaFoldDB" id="A0A1B9ID81"/>
<feature type="disulfide bond" evidence="4">
    <location>
        <begin position="409"/>
        <end position="447"/>
    </location>
</feature>
<dbReference type="Proteomes" id="UP000094020">
    <property type="component" value="Chromosome 1"/>
</dbReference>
<reference evidence="8" key="3">
    <citation type="submission" date="2016-07" db="EMBL/GenBank/DDBJ databases">
        <title>Evolution of pathogenesis and genome organization in the Tremellales.</title>
        <authorList>
            <person name="Cuomo C."/>
            <person name="Litvintseva A."/>
            <person name="Heitman J."/>
            <person name="Chen Y."/>
            <person name="Sun S."/>
            <person name="Springer D."/>
            <person name="Dromer F."/>
            <person name="Young S."/>
            <person name="Zeng Q."/>
            <person name="Chapman S."/>
            <person name="Gujja S."/>
            <person name="Saif S."/>
            <person name="Birren B."/>
        </authorList>
    </citation>
    <scope>NUCLEOTIDE SEQUENCE</scope>
    <source>
        <strain evidence="8">CBS 10737</strain>
    </source>
</reference>
<dbReference type="OrthoDB" id="2747330at2759"/>
<sequence length="498" mass="54065">MFPQLIILIVSFTCLVHAQITLPILSDSSFNLLSGELIVSQQLNSWGIKIGPIKVNLGLDLSVLGLRKKDERRSRALAVSDLGKEHEKRLLGLELGLLNLGLNFGGSGNTPSSLDKSQSKALINLNINTDLSDLINWGDADNIARGERGDTEWFTYISIGTPPQSIPVLPDTGSSDLFVFGPNCMTCNLANHTYYEPTRSNTYKNISDDWKFLYADGSGALGYTSNDIISFGQGRQQLSTSLDFAIATLIGGSDFKLSQRSGVMGLGLDGMSTIKQGSTLFSKLVKSNALTENLLSIRLQKGQQYQGTVYQEGKGQYTFGGIEESYLIGGRQGLTWVDVQSQNYWGISMDDISVGSDSVLSQDNTTPRRAIIDTGTTLIITSNKAASSIHAQIKGSWQDPKSSIWYIPCTTSYPATGNIFFTISGNKFGVPIADLAWKTSNQYNGMCVSGVQSGMENFTVLGDMFMKNHYVVLSYGSNANDNQIQVGLGHRVDVGSIL</sequence>
<reference evidence="8" key="1">
    <citation type="submission" date="2013-07" db="EMBL/GenBank/DDBJ databases">
        <title>The Genome Sequence of Cryptococcus pinus CBS10737.</title>
        <authorList>
            <consortium name="The Broad Institute Genome Sequencing Platform"/>
            <person name="Cuomo C."/>
            <person name="Litvintseva A."/>
            <person name="Chen Y."/>
            <person name="Heitman J."/>
            <person name="Sun S."/>
            <person name="Springer D."/>
            <person name="Dromer F."/>
            <person name="Young S.K."/>
            <person name="Zeng Q."/>
            <person name="Gargeya S."/>
            <person name="Fitzgerald M."/>
            <person name="Abouelleil A."/>
            <person name="Alvarado L."/>
            <person name="Berlin A.M."/>
            <person name="Chapman S.B."/>
            <person name="Dewar J."/>
            <person name="Goldberg J."/>
            <person name="Griggs A."/>
            <person name="Gujja S."/>
            <person name="Hansen M."/>
            <person name="Howarth C."/>
            <person name="Imamovic A."/>
            <person name="Larimer J."/>
            <person name="McCowan C."/>
            <person name="Murphy C."/>
            <person name="Pearson M."/>
            <person name="Priest M."/>
            <person name="Roberts A."/>
            <person name="Saif S."/>
            <person name="Shea T."/>
            <person name="Sykes S."/>
            <person name="Wortman J."/>
            <person name="Nusbaum C."/>
            <person name="Birren B."/>
        </authorList>
    </citation>
    <scope>NUCLEOTIDE SEQUENCE [LARGE SCALE GENOMIC DNA]</scope>
    <source>
        <strain evidence="8">CBS 10737</strain>
    </source>
</reference>
<dbReference type="KEGG" id="kpin:30169099"/>
<dbReference type="InterPro" id="IPR034164">
    <property type="entry name" value="Pepsin-like_dom"/>
</dbReference>
<evidence type="ECO:0000313" key="8">
    <source>
        <dbReference type="EMBL" id="OCF53427.1"/>
    </source>
</evidence>
<dbReference type="Pfam" id="PF00026">
    <property type="entry name" value="Asp"/>
    <property type="match status" value="1"/>
</dbReference>
<evidence type="ECO:0000313" key="9">
    <source>
        <dbReference type="EMBL" id="WWC66691.1"/>
    </source>
</evidence>
<dbReference type="CDD" id="cd05471">
    <property type="entry name" value="pepsin_like"/>
    <property type="match status" value="1"/>
</dbReference>
<comment type="similarity">
    <text evidence="1 5">Belongs to the peptidase A1 family.</text>
</comment>
<feature type="domain" description="Peptidase A1" evidence="7">
    <location>
        <begin position="153"/>
        <end position="487"/>
    </location>
</feature>
<feature type="active site" evidence="3">
    <location>
        <position position="171"/>
    </location>
</feature>
<dbReference type="EMBL" id="KI894007">
    <property type="protein sequence ID" value="OCF53427.1"/>
    <property type="molecule type" value="Genomic_DNA"/>
</dbReference>
<reference evidence="9" key="2">
    <citation type="submission" date="2013-07" db="EMBL/GenBank/DDBJ databases">
        <authorList>
            <consortium name="The Broad Institute Genome Sequencing Platform"/>
            <person name="Cuomo C."/>
            <person name="Litvintseva A."/>
            <person name="Chen Y."/>
            <person name="Heitman J."/>
            <person name="Sun S."/>
            <person name="Springer D."/>
            <person name="Dromer F."/>
            <person name="Young S.K."/>
            <person name="Zeng Q."/>
            <person name="Gargeya S."/>
            <person name="Fitzgerald M."/>
            <person name="Abouelleil A."/>
            <person name="Alvarado L."/>
            <person name="Berlin A.M."/>
            <person name="Chapman S.B."/>
            <person name="Dewar J."/>
            <person name="Goldberg J."/>
            <person name="Griggs A."/>
            <person name="Gujja S."/>
            <person name="Hansen M."/>
            <person name="Howarth C."/>
            <person name="Imamovic A."/>
            <person name="Larimer J."/>
            <person name="McCowan C."/>
            <person name="Murphy C."/>
            <person name="Pearson M."/>
            <person name="Priest M."/>
            <person name="Roberts A."/>
            <person name="Saif S."/>
            <person name="Shea T."/>
            <person name="Sykes S."/>
            <person name="Wortman J."/>
            <person name="Nusbaum C."/>
            <person name="Birren B."/>
        </authorList>
    </citation>
    <scope>NUCLEOTIDE SEQUENCE</scope>
    <source>
        <strain evidence="9">CBS 10737</strain>
    </source>
</reference>
<evidence type="ECO:0000256" key="1">
    <source>
        <dbReference type="ARBA" id="ARBA00007447"/>
    </source>
</evidence>
<dbReference type="PROSITE" id="PS00141">
    <property type="entry name" value="ASP_PROTEASE"/>
    <property type="match status" value="1"/>
</dbReference>
<feature type="chain" id="PRO_5008628530" description="Peptidase A1 domain-containing protein" evidence="6">
    <location>
        <begin position="19"/>
        <end position="498"/>
    </location>
</feature>
<keyword evidence="6" id="KW-0732">Signal</keyword>
<dbReference type="Gene3D" id="2.40.70.10">
    <property type="entry name" value="Acid Proteases"/>
    <property type="match status" value="2"/>
</dbReference>
<name>A0A1B9ID81_9TREE</name>
<evidence type="ECO:0000259" key="7">
    <source>
        <dbReference type="PROSITE" id="PS51767"/>
    </source>
</evidence>
<keyword evidence="4" id="KW-1015">Disulfide bond</keyword>
<dbReference type="GO" id="GO:0004190">
    <property type="term" value="F:aspartic-type endopeptidase activity"/>
    <property type="evidence" value="ECO:0007669"/>
    <property type="project" value="UniProtKB-KW"/>
</dbReference>
<dbReference type="PANTHER" id="PTHR47966:SF6">
    <property type="entry name" value="PEPTIDASE A1 DOMAIN-CONTAINING PROTEIN"/>
    <property type="match status" value="1"/>
</dbReference>
<dbReference type="PANTHER" id="PTHR47966">
    <property type="entry name" value="BETA-SITE APP-CLEAVING ENZYME, ISOFORM A-RELATED"/>
    <property type="match status" value="1"/>
</dbReference>
<dbReference type="PROSITE" id="PS51767">
    <property type="entry name" value="PEPTIDASE_A1"/>
    <property type="match status" value="1"/>
</dbReference>
<proteinExistence type="inferred from homology"/>
<keyword evidence="5" id="KW-0378">Hydrolase</keyword>
<evidence type="ECO:0000256" key="4">
    <source>
        <dbReference type="PIRSR" id="PIRSR601461-2"/>
    </source>
</evidence>
<dbReference type="GO" id="GO:0006508">
    <property type="term" value="P:proteolysis"/>
    <property type="evidence" value="ECO:0007669"/>
    <property type="project" value="UniProtKB-KW"/>
</dbReference>
<protein>
    <recommendedName>
        <fullName evidence="7">Peptidase A1 domain-containing protein</fullName>
    </recommendedName>
</protein>
<dbReference type="InterPro" id="IPR021109">
    <property type="entry name" value="Peptidase_aspartic_dom_sf"/>
</dbReference>
<dbReference type="STRING" id="1296096.A0A1B9ID81"/>
<accession>A0A1B9ID81</accession>
<gene>
    <name evidence="8" type="ORF">I206_00730</name>
    <name evidence="9" type="ORF">I206_100595</name>
</gene>
<organism evidence="8">
    <name type="scientific">Kwoniella pini CBS 10737</name>
    <dbReference type="NCBI Taxonomy" id="1296096"/>
    <lineage>
        <taxon>Eukaryota</taxon>
        <taxon>Fungi</taxon>
        <taxon>Dikarya</taxon>
        <taxon>Basidiomycota</taxon>
        <taxon>Agaricomycotina</taxon>
        <taxon>Tremellomycetes</taxon>
        <taxon>Tremellales</taxon>
        <taxon>Cryptococcaceae</taxon>
        <taxon>Kwoniella</taxon>
    </lineage>
</organism>
<evidence type="ECO:0000256" key="2">
    <source>
        <dbReference type="ARBA" id="ARBA00022750"/>
    </source>
</evidence>
<dbReference type="GeneID" id="30169099"/>
<evidence type="ECO:0000256" key="5">
    <source>
        <dbReference type="RuleBase" id="RU000454"/>
    </source>
</evidence>
<feature type="signal peptide" evidence="6">
    <location>
        <begin position="1"/>
        <end position="18"/>
    </location>
</feature>
<dbReference type="PRINTS" id="PR00792">
    <property type="entry name" value="PEPSIN"/>
</dbReference>
<reference evidence="9" key="4">
    <citation type="submission" date="2024-02" db="EMBL/GenBank/DDBJ databases">
        <title>Comparative genomics of Cryptococcus and Kwoniella reveals pathogenesis evolution and contrasting modes of karyotype evolution via chromosome fusion or intercentromeric recombination.</title>
        <authorList>
            <person name="Coelho M.A."/>
            <person name="David-Palma M."/>
            <person name="Shea T."/>
            <person name="Bowers K."/>
            <person name="McGinley-Smith S."/>
            <person name="Mohammad A.W."/>
            <person name="Gnirke A."/>
            <person name="Yurkov A.M."/>
            <person name="Nowrousian M."/>
            <person name="Sun S."/>
            <person name="Cuomo C.A."/>
            <person name="Heitman J."/>
        </authorList>
    </citation>
    <scope>NUCLEOTIDE SEQUENCE</scope>
    <source>
        <strain evidence="9">CBS 10737</strain>
    </source>
</reference>
<dbReference type="InterPro" id="IPR001461">
    <property type="entry name" value="Aspartic_peptidase_A1"/>
</dbReference>
<evidence type="ECO:0000256" key="3">
    <source>
        <dbReference type="PIRSR" id="PIRSR601461-1"/>
    </source>
</evidence>
<evidence type="ECO:0000313" key="10">
    <source>
        <dbReference type="Proteomes" id="UP000094020"/>
    </source>
</evidence>
<dbReference type="RefSeq" id="XP_019014646.1">
    <property type="nucleotide sequence ID" value="XM_019152508.1"/>
</dbReference>
<feature type="active site" evidence="3">
    <location>
        <position position="373"/>
    </location>
</feature>
<keyword evidence="10" id="KW-1185">Reference proteome</keyword>
<keyword evidence="2 5" id="KW-0064">Aspartyl protease</keyword>
<dbReference type="InterPro" id="IPR033121">
    <property type="entry name" value="PEPTIDASE_A1"/>
</dbReference>
<dbReference type="EMBL" id="CP144519">
    <property type="protein sequence ID" value="WWC66691.1"/>
    <property type="molecule type" value="Genomic_DNA"/>
</dbReference>
<dbReference type="InterPro" id="IPR001969">
    <property type="entry name" value="Aspartic_peptidase_AS"/>
</dbReference>
<dbReference type="SUPFAM" id="SSF50630">
    <property type="entry name" value="Acid proteases"/>
    <property type="match status" value="1"/>
</dbReference>
<evidence type="ECO:0000256" key="6">
    <source>
        <dbReference type="SAM" id="SignalP"/>
    </source>
</evidence>